<accession>A0A1J5T342</accession>
<reference evidence="1" key="1">
    <citation type="submission" date="2016-10" db="EMBL/GenBank/DDBJ databases">
        <title>Sequence of Gallionella enrichment culture.</title>
        <authorList>
            <person name="Poehlein A."/>
            <person name="Muehling M."/>
            <person name="Daniel R."/>
        </authorList>
    </citation>
    <scope>NUCLEOTIDE SEQUENCE</scope>
</reference>
<name>A0A1J5T342_9ZZZZ</name>
<evidence type="ECO:0008006" key="2">
    <source>
        <dbReference type="Google" id="ProtNLM"/>
    </source>
</evidence>
<dbReference type="EMBL" id="MLJW01000022">
    <property type="protein sequence ID" value="OIR10664.1"/>
    <property type="molecule type" value="Genomic_DNA"/>
</dbReference>
<sequence length="219" mass="24594">MIEKLKKRFEELATQANTVSATKQTKHSQHMGSYEHVDSDLILNWSVKVRNLLASSCGRDSEHFKSFVEAEKSRPYEDNPTRLNRLQAVFLAAKEDFEGGYLSSIRNLVQAEVFSTEFEQARELISAGYKLPAAVVCGVILETNLRNLCIENNLPIGKLEKMNADLAKAGKYNSLVQKRITTLAAVRNSAAHGNIDEFNDKDVKSMIEETERLVTGWLS</sequence>
<evidence type="ECO:0000313" key="1">
    <source>
        <dbReference type="EMBL" id="OIR10664.1"/>
    </source>
</evidence>
<dbReference type="AlphaFoldDB" id="A0A1J5T342"/>
<organism evidence="1">
    <name type="scientific">mine drainage metagenome</name>
    <dbReference type="NCBI Taxonomy" id="410659"/>
    <lineage>
        <taxon>unclassified sequences</taxon>
        <taxon>metagenomes</taxon>
        <taxon>ecological metagenomes</taxon>
    </lineage>
</organism>
<protein>
    <recommendedName>
        <fullName evidence="2">DUF4145 domain-containing protein</fullName>
    </recommendedName>
</protein>
<proteinExistence type="predicted"/>
<gene>
    <name evidence="1" type="ORF">GALL_74340</name>
</gene>
<comment type="caution">
    <text evidence="1">The sequence shown here is derived from an EMBL/GenBank/DDBJ whole genome shotgun (WGS) entry which is preliminary data.</text>
</comment>